<evidence type="ECO:0000313" key="2">
    <source>
        <dbReference type="Proteomes" id="UP000663874"/>
    </source>
</evidence>
<feature type="non-terminal residue" evidence="1">
    <location>
        <position position="1"/>
    </location>
</feature>
<dbReference type="EMBL" id="CAJOBE010028356">
    <property type="protein sequence ID" value="CAF4280906.1"/>
    <property type="molecule type" value="Genomic_DNA"/>
</dbReference>
<dbReference type="AlphaFoldDB" id="A0A820GQB3"/>
<comment type="caution">
    <text evidence="1">The sequence shown here is derived from an EMBL/GenBank/DDBJ whole genome shotgun (WGS) entry which is preliminary data.</text>
</comment>
<name>A0A820GQB3_9BILA</name>
<evidence type="ECO:0000313" key="1">
    <source>
        <dbReference type="EMBL" id="CAF4280906.1"/>
    </source>
</evidence>
<protein>
    <submittedName>
        <fullName evidence="1">Uncharacterized protein</fullName>
    </submittedName>
</protein>
<organism evidence="1 2">
    <name type="scientific">Rotaria sordida</name>
    <dbReference type="NCBI Taxonomy" id="392033"/>
    <lineage>
        <taxon>Eukaryota</taxon>
        <taxon>Metazoa</taxon>
        <taxon>Spiralia</taxon>
        <taxon>Gnathifera</taxon>
        <taxon>Rotifera</taxon>
        <taxon>Eurotatoria</taxon>
        <taxon>Bdelloidea</taxon>
        <taxon>Philodinida</taxon>
        <taxon>Philodinidae</taxon>
        <taxon>Rotaria</taxon>
    </lineage>
</organism>
<proteinExistence type="predicted"/>
<accession>A0A820GQB3</accession>
<dbReference type="Proteomes" id="UP000663874">
    <property type="component" value="Unassembled WGS sequence"/>
</dbReference>
<reference evidence="1" key="1">
    <citation type="submission" date="2021-02" db="EMBL/GenBank/DDBJ databases">
        <authorList>
            <person name="Nowell W R."/>
        </authorList>
    </citation>
    <scope>NUCLEOTIDE SEQUENCE</scope>
</reference>
<sequence length="44" mass="4616">QGHHTQVDLTGGLTQTYSPIINLTTNPAGIITTFSVSTSMHCTA</sequence>
<gene>
    <name evidence="1" type="ORF">FNK824_LOCUS39895</name>
</gene>